<gene>
    <name evidence="4" type="primary">LOC105848862</name>
</gene>
<keyword evidence="3" id="KW-1185">Reference proteome</keyword>
<dbReference type="InterPro" id="IPR044441">
    <property type="entry name" value="DICER_DSRM"/>
</dbReference>
<dbReference type="RefSeq" id="XP_065661133.1">
    <property type="nucleotide sequence ID" value="XM_065805061.1"/>
</dbReference>
<dbReference type="SUPFAM" id="SSF69065">
    <property type="entry name" value="RNase III domain-like"/>
    <property type="match status" value="2"/>
</dbReference>
<dbReference type="GeneID" id="105848862"/>
<dbReference type="Pfam" id="PF00636">
    <property type="entry name" value="Ribonuclease_3"/>
    <property type="match status" value="2"/>
</dbReference>
<keyword evidence="1" id="KW-0378">Hydrolase</keyword>
<evidence type="ECO:0000256" key="1">
    <source>
        <dbReference type="ARBA" id="ARBA00022801"/>
    </source>
</evidence>
<dbReference type="SMART" id="SM00535">
    <property type="entry name" value="RIBOc"/>
    <property type="match status" value="2"/>
</dbReference>
<reference evidence="4" key="1">
    <citation type="submission" date="2025-08" db="UniProtKB">
        <authorList>
            <consortium name="RefSeq"/>
        </authorList>
    </citation>
    <scope>IDENTIFICATION</scope>
</reference>
<name>A0ABM4CHD7_HYDVU</name>
<dbReference type="InterPro" id="IPR036389">
    <property type="entry name" value="RNase_III_sf"/>
</dbReference>
<evidence type="ECO:0000313" key="3">
    <source>
        <dbReference type="Proteomes" id="UP001652625"/>
    </source>
</evidence>
<feature type="domain" description="RNase III" evidence="2">
    <location>
        <begin position="904"/>
        <end position="1081"/>
    </location>
</feature>
<dbReference type="Gene3D" id="1.10.1520.10">
    <property type="entry name" value="Ribonuclease III domain"/>
    <property type="match status" value="2"/>
</dbReference>
<dbReference type="InterPro" id="IPR000999">
    <property type="entry name" value="RNase_III_dom"/>
</dbReference>
<dbReference type="CDD" id="cd00593">
    <property type="entry name" value="RIBOc"/>
    <property type="match status" value="2"/>
</dbReference>
<dbReference type="PROSITE" id="PS50142">
    <property type="entry name" value="RNASE_3_2"/>
    <property type="match status" value="2"/>
</dbReference>
<dbReference type="Pfam" id="PF20932">
    <property type="entry name" value="Dicer_dsRBD"/>
    <property type="match status" value="1"/>
</dbReference>
<dbReference type="Proteomes" id="UP001652625">
    <property type="component" value="Chromosome 09"/>
</dbReference>
<organism evidence="3 4">
    <name type="scientific">Hydra vulgaris</name>
    <name type="common">Hydra</name>
    <name type="synonym">Hydra attenuata</name>
    <dbReference type="NCBI Taxonomy" id="6087"/>
    <lineage>
        <taxon>Eukaryota</taxon>
        <taxon>Metazoa</taxon>
        <taxon>Cnidaria</taxon>
        <taxon>Hydrozoa</taxon>
        <taxon>Hydroidolina</taxon>
        <taxon>Anthoathecata</taxon>
        <taxon>Aplanulata</taxon>
        <taxon>Hydridae</taxon>
        <taxon>Hydra</taxon>
    </lineage>
</organism>
<protein>
    <submittedName>
        <fullName evidence="4">Uncharacterized protein LOC105848862 isoform X3</fullName>
    </submittedName>
</protein>
<dbReference type="PANTHER" id="PTHR14950">
    <property type="entry name" value="DICER-RELATED"/>
    <property type="match status" value="1"/>
</dbReference>
<evidence type="ECO:0000313" key="4">
    <source>
        <dbReference type="RefSeq" id="XP_065661133.1"/>
    </source>
</evidence>
<evidence type="ECO:0000259" key="2">
    <source>
        <dbReference type="PROSITE" id="PS50142"/>
    </source>
</evidence>
<proteinExistence type="predicted"/>
<accession>A0ABM4CHD7</accession>
<feature type="domain" description="RNase III" evidence="2">
    <location>
        <begin position="739"/>
        <end position="860"/>
    </location>
</feature>
<sequence>MENKSYFVYLVFGRKKLSNLMFKLVRSLDNDYKVMILYCNHMNDTTLDTLHMCRRFLFTDNALSSYNFNEFDTDCASHNLYNDNNNPAIIFNVCLQDDCLFQFKSLCCLLPDHLKLYVLIEFCEKQYAIINIEDFFPTGLWRFWTNCLINSYLDSPVQVVIRDISELDYGITFWGYVAQLLLQEIFLKHNSEKIDGSSKKMSVFVTETQIQAAAVYDNILRFFNELQLYVESSIVLISSLVQPKFSCQTLAVITCKEIFFNIPLFACRHLILYHSVHCYTEWIQLKKKAKKAKQCTVISDNDEKFKLFHRIDEGLRCKMDTITPHKRSSMKNLRNEISYEFSFLPENLLQVNSNYKTEDLQIASEDLNTKDKHHTYVYVVCFSDSTKESDLIGLCVNIPLPFIFPFVLFDHYQPNNVKIKFGFEYNMKSSEMELIKKFMHFIFHVVLKMKEMSYGGYSCVLLHLENGVHKIDFNKMSSMIAAQMNLYETKIKLFKNRLGSKTNDRNIDEVMNKTNEVKIVENICNSTMKVSLNGPSCLTDCFKSCHILENKDIRMKKLYEKHYNTLFIQIHVTRECFFHLDRAKSEKIILASDPFPDNSKAVSYKEYFMKRYNLFVDDNELMAPLNYFKPKFNALNKKVSNKKRTIIYLPLSFLCPVEYIGLGLLCCFCLMPSVAFYVKLNLNVFHIHSSINNFSKEKCFSLEYFTHEECDINLTFGTAPNYVSSNKSVYSECQSEDILKTHNLFLQSLVAANAALDINNDLLEFLGDSVLKYIITAELYLAFPGVKSAQLVFYRNKILSNKYLSELGFLRHMDEIIIFEIFEPVKAFSFLEKLSLNDANESLLANVVEAFIGACFLTLSQDSLYNVFRYFGFNIMKLSLLHKNGYSRAYYPLECASFKRIEAFKSLELKLGYKFQNPTLYFNACLHHSYADEFYLNGKKNEFDIDAAIKLGTNECLELIGDAVLDILVTKEIFSRNNISGANKSGNLSFIRSAIVNTYTFSVLATDLELHKHLIFSSYKLSQKIIDWLNVFEEMKKTGNLYNKATFNSFVAFHNNQFVEVPKELANIYEAIAGAVYLDTDGNLDEVWHVFFPFMKSLVDFVYNTIPQSVLQLLSEMHPDVSFKELPPQVNGEYTCVMSYDKEEFVATAKSYRIAKSILAVKVFQKLKNSGV</sequence>